<sequence length="260" mass="26514">MHGERWWAQEPSGVRLEWGPTGAERLTGERSGWLVVVDVLSFTTAVDVATARGTRVLPYPWRDDTAATFAARHQAAPAVGRRQVTADAPWSLSPAALRDAPFVPRLVLPSPNGSSIAAAATARGSRVVAACLRNAGAVARWLAGQGAGTPNQPVLLVPAGERWPDASLRPALEDLLGAGAVAAALANLGAGPLSPEANAARASYLAMDPVAALAECSSGRELRAGGFAGDVAVAAEVDVSTSVPLLADGAFTDAAANLSS</sequence>
<dbReference type="GO" id="GO:0000287">
    <property type="term" value="F:magnesium ion binding"/>
    <property type="evidence" value="ECO:0007669"/>
    <property type="project" value="InterPro"/>
</dbReference>
<dbReference type="RefSeq" id="WP_179787724.1">
    <property type="nucleotide sequence ID" value="NZ_BAAARR010000024.1"/>
</dbReference>
<organism evidence="2 3">
    <name type="scientific">Actinopolymorpha rutila</name>
    <dbReference type="NCBI Taxonomy" id="446787"/>
    <lineage>
        <taxon>Bacteria</taxon>
        <taxon>Bacillati</taxon>
        <taxon>Actinomycetota</taxon>
        <taxon>Actinomycetes</taxon>
        <taxon>Propionibacteriales</taxon>
        <taxon>Actinopolymorphaceae</taxon>
        <taxon>Actinopolymorpha</taxon>
    </lineage>
</organism>
<keyword evidence="2" id="KW-0378">Hydrolase</keyword>
<comment type="caution">
    <text evidence="2">The sequence shown here is derived from an EMBL/GenBank/DDBJ whole genome shotgun (WGS) entry which is preliminary data.</text>
</comment>
<dbReference type="GO" id="GO:0050532">
    <property type="term" value="F:2-phosphosulfolactate phosphatase activity"/>
    <property type="evidence" value="ECO:0007669"/>
    <property type="project" value="InterPro"/>
</dbReference>
<dbReference type="SUPFAM" id="SSF142823">
    <property type="entry name" value="ComB-like"/>
    <property type="match status" value="1"/>
</dbReference>
<dbReference type="InterPro" id="IPR036702">
    <property type="entry name" value="ComB-like_sf"/>
</dbReference>
<dbReference type="EMBL" id="JACBZH010000001">
    <property type="protein sequence ID" value="NYH90111.1"/>
    <property type="molecule type" value="Genomic_DNA"/>
</dbReference>
<gene>
    <name evidence="2" type="ORF">F4554_002749</name>
</gene>
<evidence type="ECO:0000313" key="3">
    <source>
        <dbReference type="Proteomes" id="UP000579605"/>
    </source>
</evidence>
<dbReference type="AlphaFoldDB" id="A0A852ZAN3"/>
<protein>
    <recommendedName>
        <fullName evidence="1">Probable 2-phosphosulfolactate phosphatase</fullName>
    </recommendedName>
</protein>
<reference evidence="2 3" key="1">
    <citation type="submission" date="2020-07" db="EMBL/GenBank/DDBJ databases">
        <title>Sequencing the genomes of 1000 actinobacteria strains.</title>
        <authorList>
            <person name="Klenk H.-P."/>
        </authorList>
    </citation>
    <scope>NUCLEOTIDE SEQUENCE [LARGE SCALE GENOMIC DNA]</scope>
    <source>
        <strain evidence="2 3">DSM 18448</strain>
    </source>
</reference>
<dbReference type="Gene3D" id="3.90.1560.10">
    <property type="entry name" value="ComB-like"/>
    <property type="match status" value="1"/>
</dbReference>
<keyword evidence="3" id="KW-1185">Reference proteome</keyword>
<proteinExistence type="predicted"/>
<evidence type="ECO:0000256" key="1">
    <source>
        <dbReference type="ARBA" id="ARBA00021948"/>
    </source>
</evidence>
<dbReference type="Proteomes" id="UP000579605">
    <property type="component" value="Unassembled WGS sequence"/>
</dbReference>
<name>A0A852ZAN3_9ACTN</name>
<evidence type="ECO:0000313" key="2">
    <source>
        <dbReference type="EMBL" id="NYH90111.1"/>
    </source>
</evidence>
<accession>A0A852ZAN3</accession>
<dbReference type="Pfam" id="PF04029">
    <property type="entry name" value="2-ph_phosp"/>
    <property type="match status" value="1"/>
</dbReference>
<dbReference type="InterPro" id="IPR005238">
    <property type="entry name" value="ComB-like"/>
</dbReference>